<dbReference type="PROSITE" id="PS00198">
    <property type="entry name" value="4FE4S_FER_1"/>
    <property type="match status" value="2"/>
</dbReference>
<feature type="domain" description="4Fe-4S ferredoxin-type" evidence="4">
    <location>
        <begin position="35"/>
        <end position="64"/>
    </location>
</feature>
<evidence type="ECO:0000313" key="5">
    <source>
        <dbReference type="EMBL" id="NBH61045.1"/>
    </source>
</evidence>
<keyword evidence="1" id="KW-0479">Metal-binding</keyword>
<evidence type="ECO:0000256" key="3">
    <source>
        <dbReference type="ARBA" id="ARBA00023014"/>
    </source>
</evidence>
<keyword evidence="2" id="KW-0408">Iron</keyword>
<dbReference type="Pfam" id="PF14697">
    <property type="entry name" value="Fer4_21"/>
    <property type="match status" value="1"/>
</dbReference>
<accession>A0A845QJ58</accession>
<dbReference type="Proteomes" id="UP000446866">
    <property type="component" value="Unassembled WGS sequence"/>
</dbReference>
<organism evidence="5 6">
    <name type="scientific">Anaerotruncus colihominis</name>
    <dbReference type="NCBI Taxonomy" id="169435"/>
    <lineage>
        <taxon>Bacteria</taxon>
        <taxon>Bacillati</taxon>
        <taxon>Bacillota</taxon>
        <taxon>Clostridia</taxon>
        <taxon>Eubacteriales</taxon>
        <taxon>Oscillospiraceae</taxon>
        <taxon>Anaerotruncus</taxon>
    </lineage>
</organism>
<evidence type="ECO:0000256" key="2">
    <source>
        <dbReference type="ARBA" id="ARBA00023004"/>
    </source>
</evidence>
<dbReference type="GO" id="GO:0051536">
    <property type="term" value="F:iron-sulfur cluster binding"/>
    <property type="evidence" value="ECO:0007669"/>
    <property type="project" value="UniProtKB-KW"/>
</dbReference>
<sequence>MKSKKYAVVDSSRCVACGTCMLECPKGAISIVKGCYAFCGSETCVGCGRCAKVCPTGCITVIERGEVQ</sequence>
<keyword evidence="3" id="KW-0411">Iron-sulfur</keyword>
<protein>
    <submittedName>
        <fullName evidence="5">4Fe-4S ferredoxin</fullName>
    </submittedName>
</protein>
<dbReference type="InterPro" id="IPR017900">
    <property type="entry name" value="4Fe4S_Fe_S_CS"/>
</dbReference>
<reference evidence="5 6" key="1">
    <citation type="submission" date="2018-08" db="EMBL/GenBank/DDBJ databases">
        <title>Murine metabolic-syndrome-specific gut microbial biobank.</title>
        <authorList>
            <person name="Liu C."/>
        </authorList>
    </citation>
    <scope>NUCLEOTIDE SEQUENCE [LARGE SCALE GENOMIC DNA]</scope>
    <source>
        <strain evidence="5 6">28</strain>
    </source>
</reference>
<dbReference type="InterPro" id="IPR017896">
    <property type="entry name" value="4Fe4S_Fe-S-bd"/>
</dbReference>
<dbReference type="EMBL" id="QXWK01000009">
    <property type="protein sequence ID" value="NBH61045.1"/>
    <property type="molecule type" value="Genomic_DNA"/>
</dbReference>
<dbReference type="Gene3D" id="3.30.70.20">
    <property type="match status" value="1"/>
</dbReference>
<dbReference type="GO" id="GO:0046872">
    <property type="term" value="F:metal ion binding"/>
    <property type="evidence" value="ECO:0007669"/>
    <property type="project" value="UniProtKB-KW"/>
</dbReference>
<dbReference type="Gene3D" id="3.30.70.3270">
    <property type="match status" value="1"/>
</dbReference>
<proteinExistence type="predicted"/>
<name>A0A845QJ58_9FIRM</name>
<comment type="caution">
    <text evidence="5">The sequence shown here is derived from an EMBL/GenBank/DDBJ whole genome shotgun (WGS) entry which is preliminary data.</text>
</comment>
<dbReference type="RefSeq" id="WP_160201330.1">
    <property type="nucleotide sequence ID" value="NZ_QXWK01000009.1"/>
</dbReference>
<evidence type="ECO:0000259" key="4">
    <source>
        <dbReference type="PROSITE" id="PS51379"/>
    </source>
</evidence>
<dbReference type="AlphaFoldDB" id="A0A845QJ58"/>
<evidence type="ECO:0000313" key="6">
    <source>
        <dbReference type="Proteomes" id="UP000446866"/>
    </source>
</evidence>
<gene>
    <name evidence="5" type="ORF">D0435_05195</name>
</gene>
<evidence type="ECO:0000256" key="1">
    <source>
        <dbReference type="ARBA" id="ARBA00022723"/>
    </source>
</evidence>
<dbReference type="PROSITE" id="PS51379">
    <property type="entry name" value="4FE4S_FER_2"/>
    <property type="match status" value="2"/>
</dbReference>
<feature type="domain" description="4Fe-4S ferredoxin-type" evidence="4">
    <location>
        <begin position="5"/>
        <end position="34"/>
    </location>
</feature>
<keyword evidence="6" id="KW-1185">Reference proteome</keyword>
<dbReference type="SUPFAM" id="SSF54862">
    <property type="entry name" value="4Fe-4S ferredoxins"/>
    <property type="match status" value="1"/>
</dbReference>